<dbReference type="EMBL" id="CAJNNV010008266">
    <property type="protein sequence ID" value="CAE8595981.1"/>
    <property type="molecule type" value="Genomic_DNA"/>
</dbReference>
<dbReference type="GO" id="GO:0005200">
    <property type="term" value="F:structural constituent of cytoskeleton"/>
    <property type="evidence" value="ECO:0007669"/>
    <property type="project" value="InterPro"/>
</dbReference>
<dbReference type="PANTHER" id="PTHR40412">
    <property type="entry name" value="SF-ASSEMBLIN"/>
    <property type="match status" value="1"/>
</dbReference>
<dbReference type="InterPro" id="IPR008374">
    <property type="entry name" value="SF_assemblin/giardin_b"/>
</dbReference>
<dbReference type="GO" id="GO:0005874">
    <property type="term" value="C:microtubule"/>
    <property type="evidence" value="ECO:0007669"/>
    <property type="project" value="UniProtKB-KW"/>
</dbReference>
<comment type="similarity">
    <text evidence="2">Belongs to the SF-assemblin family.</text>
</comment>
<keyword evidence="5" id="KW-0175">Coiled coil</keyword>
<name>A0A813ED81_POLGL</name>
<dbReference type="AlphaFoldDB" id="A0A813ED81"/>
<keyword evidence="6" id="KW-0206">Cytoskeleton</keyword>
<organism evidence="7 8">
    <name type="scientific">Polarella glacialis</name>
    <name type="common">Dinoflagellate</name>
    <dbReference type="NCBI Taxonomy" id="89957"/>
    <lineage>
        <taxon>Eukaryota</taxon>
        <taxon>Sar</taxon>
        <taxon>Alveolata</taxon>
        <taxon>Dinophyceae</taxon>
        <taxon>Suessiales</taxon>
        <taxon>Suessiaceae</taxon>
        <taxon>Polarella</taxon>
    </lineage>
</organism>
<comment type="caution">
    <text evidence="7">The sequence shown here is derived from an EMBL/GenBank/DDBJ whole genome shotgun (WGS) entry which is preliminary data.</text>
</comment>
<feature type="non-terminal residue" evidence="7">
    <location>
        <position position="145"/>
    </location>
</feature>
<evidence type="ECO:0000313" key="7">
    <source>
        <dbReference type="EMBL" id="CAE8595981.1"/>
    </source>
</evidence>
<keyword evidence="8" id="KW-1185">Reference proteome</keyword>
<keyword evidence="3" id="KW-0963">Cytoplasm</keyword>
<accession>A0A813ED81</accession>
<dbReference type="PANTHER" id="PTHR40412:SF1">
    <property type="entry name" value="SF-ASSEMBLIN"/>
    <property type="match status" value="1"/>
</dbReference>
<dbReference type="OrthoDB" id="436841at2759"/>
<evidence type="ECO:0000256" key="6">
    <source>
        <dbReference type="ARBA" id="ARBA00023212"/>
    </source>
</evidence>
<evidence type="ECO:0000256" key="4">
    <source>
        <dbReference type="ARBA" id="ARBA00022701"/>
    </source>
</evidence>
<evidence type="ECO:0000256" key="5">
    <source>
        <dbReference type="ARBA" id="ARBA00023054"/>
    </source>
</evidence>
<comment type="subcellular location">
    <subcellularLocation>
        <location evidence="1">Cytoplasm</location>
        <location evidence="1">Cytoskeleton</location>
    </subcellularLocation>
</comment>
<gene>
    <name evidence="7" type="ORF">PGLA1383_LOCUS14459</name>
</gene>
<dbReference type="Proteomes" id="UP000654075">
    <property type="component" value="Unassembled WGS sequence"/>
</dbReference>
<keyword evidence="4" id="KW-0493">Microtubule</keyword>
<evidence type="ECO:0000256" key="2">
    <source>
        <dbReference type="ARBA" id="ARBA00005678"/>
    </source>
</evidence>
<evidence type="ECO:0000313" key="8">
    <source>
        <dbReference type="Proteomes" id="UP000654075"/>
    </source>
</evidence>
<sequence length="145" mass="16121">GIATFRGSLPTKLQVDTAALVKEISELRRIMELDRKSRVDRDTGLLRRLAEMEALEASRFGAGSEELHTVHAKLKEEINVIARTEEAGDDKSEKFRAFILEEIAGMKNTLGQSCQARETTDDEIVQAMNQYTNALAKGLVTANTR</sequence>
<evidence type="ECO:0000256" key="1">
    <source>
        <dbReference type="ARBA" id="ARBA00004245"/>
    </source>
</evidence>
<reference evidence="7" key="1">
    <citation type="submission" date="2021-02" db="EMBL/GenBank/DDBJ databases">
        <authorList>
            <person name="Dougan E. K."/>
            <person name="Rhodes N."/>
            <person name="Thang M."/>
            <person name="Chan C."/>
        </authorList>
    </citation>
    <scope>NUCLEOTIDE SEQUENCE</scope>
</reference>
<dbReference type="Pfam" id="PF06705">
    <property type="entry name" value="SF-assemblin"/>
    <property type="match status" value="1"/>
</dbReference>
<proteinExistence type="inferred from homology"/>
<evidence type="ECO:0000256" key="3">
    <source>
        <dbReference type="ARBA" id="ARBA00022490"/>
    </source>
</evidence>
<protein>
    <submittedName>
        <fullName evidence="7">Uncharacterized protein</fullName>
    </submittedName>
</protein>